<dbReference type="Pfam" id="PF01209">
    <property type="entry name" value="Ubie_methyltran"/>
    <property type="match status" value="1"/>
</dbReference>
<evidence type="ECO:0000313" key="3">
    <source>
        <dbReference type="EMBL" id="KAH6887938.1"/>
    </source>
</evidence>
<name>A0A9P8W1K6_9HYPO</name>
<dbReference type="InterPro" id="IPR029063">
    <property type="entry name" value="SAM-dependent_MTases_sf"/>
</dbReference>
<dbReference type="EMBL" id="JAGPYM010000013">
    <property type="protein sequence ID" value="KAH6887938.1"/>
    <property type="molecule type" value="Genomic_DNA"/>
</dbReference>
<accession>A0A9P8W1K6</accession>
<proteinExistence type="inferred from homology"/>
<keyword evidence="4" id="KW-1185">Reference proteome</keyword>
<dbReference type="GO" id="GO:0032259">
    <property type="term" value="P:methylation"/>
    <property type="evidence" value="ECO:0007669"/>
    <property type="project" value="UniProtKB-KW"/>
</dbReference>
<feature type="region of interest" description="Disordered" evidence="2">
    <location>
        <begin position="213"/>
        <end position="237"/>
    </location>
</feature>
<dbReference type="CDD" id="cd02440">
    <property type="entry name" value="AdoMet_MTases"/>
    <property type="match status" value="1"/>
</dbReference>
<comment type="caution">
    <text evidence="3">The sequence shown here is derived from an EMBL/GenBank/DDBJ whole genome shotgun (WGS) entry which is preliminary data.</text>
</comment>
<keyword evidence="3" id="KW-0489">Methyltransferase</keyword>
<reference evidence="3 4" key="1">
    <citation type="journal article" date="2021" name="Nat. Commun.">
        <title>Genetic determinants of endophytism in the Arabidopsis root mycobiome.</title>
        <authorList>
            <person name="Mesny F."/>
            <person name="Miyauchi S."/>
            <person name="Thiergart T."/>
            <person name="Pickel B."/>
            <person name="Atanasova L."/>
            <person name="Karlsson M."/>
            <person name="Huettel B."/>
            <person name="Barry K.W."/>
            <person name="Haridas S."/>
            <person name="Chen C."/>
            <person name="Bauer D."/>
            <person name="Andreopoulos W."/>
            <person name="Pangilinan J."/>
            <person name="LaButti K."/>
            <person name="Riley R."/>
            <person name="Lipzen A."/>
            <person name="Clum A."/>
            <person name="Drula E."/>
            <person name="Henrissat B."/>
            <person name="Kohler A."/>
            <person name="Grigoriev I.V."/>
            <person name="Martin F.M."/>
            <person name="Hacquard S."/>
        </authorList>
    </citation>
    <scope>NUCLEOTIDE SEQUENCE [LARGE SCALE GENOMIC DNA]</scope>
    <source>
        <strain evidence="3 4">MPI-CAGE-CH-0241</strain>
    </source>
</reference>
<evidence type="ECO:0000313" key="4">
    <source>
        <dbReference type="Proteomes" id="UP000777438"/>
    </source>
</evidence>
<evidence type="ECO:0000256" key="2">
    <source>
        <dbReference type="SAM" id="MobiDB-lite"/>
    </source>
</evidence>
<dbReference type="AlphaFoldDB" id="A0A9P8W1K6"/>
<dbReference type="Proteomes" id="UP000777438">
    <property type="component" value="Unassembled WGS sequence"/>
</dbReference>
<sequence length="253" mass="27441">MSDVLSTNQAHFSKIAGEYDQRNAPTIVRLEREVQARVPFIGVKPGSRFLDYACGTGMLSRALSKDVGESIGIDLTENMVKMYNAQAQDEGSSALRSAYHGNLADPSDPSPEALSDAKFFSFDLAGVGLGWHHFENCELAAKRLAERLSPGGVFFVVDFASHEMDSAQSKQHGVTHHGFSKEEIKAQFEGAGLGGDFAFEEFAEPVEFKTLHGAGHDGHGEGHGEGHEHGHGHGHGEEQIVKRRVFIARGTKL</sequence>
<dbReference type="GO" id="GO:0008168">
    <property type="term" value="F:methyltransferase activity"/>
    <property type="evidence" value="ECO:0007669"/>
    <property type="project" value="UniProtKB-KW"/>
</dbReference>
<gene>
    <name evidence="3" type="ORF">B0T10DRAFT_562366</name>
</gene>
<keyword evidence="3" id="KW-0808">Transferase</keyword>
<evidence type="ECO:0000256" key="1">
    <source>
        <dbReference type="ARBA" id="ARBA00038158"/>
    </source>
</evidence>
<dbReference type="OrthoDB" id="3647at2759"/>
<dbReference type="SUPFAM" id="SSF53335">
    <property type="entry name" value="S-adenosyl-L-methionine-dependent methyltransferases"/>
    <property type="match status" value="1"/>
</dbReference>
<dbReference type="PANTHER" id="PTHR43591:SF108">
    <property type="entry name" value="S-ADENOSYL-L-METHIONINE-DEPENDENT METHYLTRANSFERASE"/>
    <property type="match status" value="1"/>
</dbReference>
<protein>
    <submittedName>
        <fullName evidence="3">S-adenosyl-L-methionine-dependent methyltransferase</fullName>
    </submittedName>
</protein>
<dbReference type="Gene3D" id="3.40.50.150">
    <property type="entry name" value="Vaccinia Virus protein VP39"/>
    <property type="match status" value="1"/>
</dbReference>
<dbReference type="PANTHER" id="PTHR43591">
    <property type="entry name" value="METHYLTRANSFERASE"/>
    <property type="match status" value="1"/>
</dbReference>
<comment type="similarity">
    <text evidence="1">Belongs to the methyltransferase superfamily. LaeA methyltransferase family.</text>
</comment>
<organism evidence="3 4">
    <name type="scientific">Thelonectria olida</name>
    <dbReference type="NCBI Taxonomy" id="1576542"/>
    <lineage>
        <taxon>Eukaryota</taxon>
        <taxon>Fungi</taxon>
        <taxon>Dikarya</taxon>
        <taxon>Ascomycota</taxon>
        <taxon>Pezizomycotina</taxon>
        <taxon>Sordariomycetes</taxon>
        <taxon>Hypocreomycetidae</taxon>
        <taxon>Hypocreales</taxon>
        <taxon>Nectriaceae</taxon>
        <taxon>Thelonectria</taxon>
    </lineage>
</organism>